<evidence type="ECO:0000313" key="4">
    <source>
        <dbReference type="Proteomes" id="UP000581769"/>
    </source>
</evidence>
<dbReference type="GO" id="GO:0016491">
    <property type="term" value="F:oxidoreductase activity"/>
    <property type="evidence" value="ECO:0007669"/>
    <property type="project" value="UniProtKB-KW"/>
</dbReference>
<dbReference type="AlphaFoldDB" id="A0A840IUR5"/>
<proteinExistence type="predicted"/>
<dbReference type="InterPro" id="IPR023210">
    <property type="entry name" value="NADP_OxRdtase_dom"/>
</dbReference>
<dbReference type="FunFam" id="3.20.20.100:FF:000004">
    <property type="entry name" value="Oxidoreductase, aldo/keto reductase"/>
    <property type="match status" value="1"/>
</dbReference>
<protein>
    <submittedName>
        <fullName evidence="3">Aryl-alcohol dehydrogenase-like predicted oxidoreductase</fullName>
    </submittedName>
</protein>
<name>A0A840IUR5_9PSEU</name>
<dbReference type="Pfam" id="PF00248">
    <property type="entry name" value="Aldo_ket_red"/>
    <property type="match status" value="1"/>
</dbReference>
<dbReference type="PANTHER" id="PTHR43364">
    <property type="entry name" value="NADH-SPECIFIC METHYLGLYOXAL REDUCTASE-RELATED"/>
    <property type="match status" value="1"/>
</dbReference>
<gene>
    <name evidence="3" type="ORF">BJY18_002744</name>
</gene>
<sequence>MNLASYRTLGRTGLRISPLVLGTLTFDEPEWGCDQDTALRLLQHYVEAGGNTLDTANGYAGGRAEQTIAKFLRTTPSVRDGLVLATKFAGNLHPGDPNGGGSGRKAIVRQLDESLTRLGTDYVDLYWQHYFDRHTPIEETIGTLQDLITAGKIRYYGLSDTPAWAVARAASLAEAHREAPVAAIQVEYSLLERTVEGELFGAARALGIGVTPWGPLAGGVLSGRYTRTGAAESGRLGWASTRARLTENTDALLDALHEIATAQRVPVSAVALAWVGHRPEVTATIIGCRTLEQLESNLASLAVTLSADQLATLDSLTAPALPFPFAFLDHTGADLAQGGTTINGIPSRNWHPSH</sequence>
<feature type="domain" description="NADP-dependent oxidoreductase" evidence="2">
    <location>
        <begin position="18"/>
        <end position="316"/>
    </location>
</feature>
<comment type="caution">
    <text evidence="3">The sequence shown here is derived from an EMBL/GenBank/DDBJ whole genome shotgun (WGS) entry which is preliminary data.</text>
</comment>
<dbReference type="CDD" id="cd19080">
    <property type="entry name" value="AKR_AKR9A_9B"/>
    <property type="match status" value="1"/>
</dbReference>
<evidence type="ECO:0000256" key="1">
    <source>
        <dbReference type="ARBA" id="ARBA00023002"/>
    </source>
</evidence>
<keyword evidence="1" id="KW-0560">Oxidoreductase</keyword>
<reference evidence="3 4" key="1">
    <citation type="submission" date="2020-08" db="EMBL/GenBank/DDBJ databases">
        <title>Sequencing the genomes of 1000 actinobacteria strains.</title>
        <authorList>
            <person name="Klenk H.-P."/>
        </authorList>
    </citation>
    <scope>NUCLEOTIDE SEQUENCE [LARGE SCALE GENOMIC DNA]</scope>
    <source>
        <strain evidence="3 4">DSM 45859</strain>
    </source>
</reference>
<evidence type="ECO:0000313" key="3">
    <source>
        <dbReference type="EMBL" id="MBB4685259.1"/>
    </source>
</evidence>
<dbReference type="InterPro" id="IPR050523">
    <property type="entry name" value="AKR_Detox_Biosynth"/>
</dbReference>
<dbReference type="PANTHER" id="PTHR43364:SF4">
    <property type="entry name" value="NAD(P)-LINKED OXIDOREDUCTASE SUPERFAMILY PROTEIN"/>
    <property type="match status" value="1"/>
</dbReference>
<dbReference type="EMBL" id="JACHMG010000001">
    <property type="protein sequence ID" value="MBB4685259.1"/>
    <property type="molecule type" value="Genomic_DNA"/>
</dbReference>
<dbReference type="Proteomes" id="UP000581769">
    <property type="component" value="Unassembled WGS sequence"/>
</dbReference>
<dbReference type="SUPFAM" id="SSF51430">
    <property type="entry name" value="NAD(P)-linked oxidoreductase"/>
    <property type="match status" value="1"/>
</dbReference>
<accession>A0A840IUR5</accession>
<dbReference type="InterPro" id="IPR036812">
    <property type="entry name" value="NAD(P)_OxRdtase_dom_sf"/>
</dbReference>
<organism evidence="3 4">
    <name type="scientific">Amycolatopsis jiangsuensis</name>
    <dbReference type="NCBI Taxonomy" id="1181879"/>
    <lineage>
        <taxon>Bacteria</taxon>
        <taxon>Bacillati</taxon>
        <taxon>Actinomycetota</taxon>
        <taxon>Actinomycetes</taxon>
        <taxon>Pseudonocardiales</taxon>
        <taxon>Pseudonocardiaceae</taxon>
        <taxon>Amycolatopsis</taxon>
    </lineage>
</organism>
<keyword evidence="4" id="KW-1185">Reference proteome</keyword>
<evidence type="ECO:0000259" key="2">
    <source>
        <dbReference type="Pfam" id="PF00248"/>
    </source>
</evidence>
<dbReference type="GO" id="GO:0005829">
    <property type="term" value="C:cytosol"/>
    <property type="evidence" value="ECO:0007669"/>
    <property type="project" value="UniProtKB-ARBA"/>
</dbReference>
<dbReference type="Gene3D" id="3.20.20.100">
    <property type="entry name" value="NADP-dependent oxidoreductase domain"/>
    <property type="match status" value="1"/>
</dbReference>
<dbReference type="RefSeq" id="WP_184780317.1">
    <property type="nucleotide sequence ID" value="NZ_JACHMG010000001.1"/>
</dbReference>